<evidence type="ECO:0000256" key="6">
    <source>
        <dbReference type="ARBA" id="ARBA00023170"/>
    </source>
</evidence>
<dbReference type="SUPFAM" id="SSF49265">
    <property type="entry name" value="Fibronectin type III"/>
    <property type="match status" value="2"/>
</dbReference>
<dbReference type="PANTHER" id="PTHR23037:SF46">
    <property type="entry name" value="INTERLEUKIN 5 RECEPTOR SUBUNIT ALPHA"/>
    <property type="match status" value="1"/>
</dbReference>
<dbReference type="Gene3D" id="2.60.40.10">
    <property type="entry name" value="Immunoglobulins"/>
    <property type="match status" value="2"/>
</dbReference>
<dbReference type="InterPro" id="IPR003961">
    <property type="entry name" value="FN3_dom"/>
</dbReference>
<dbReference type="GO" id="GO:0004896">
    <property type="term" value="F:cytokine receptor activity"/>
    <property type="evidence" value="ECO:0007669"/>
    <property type="project" value="TreeGrafter"/>
</dbReference>
<dbReference type="Pfam" id="PF00041">
    <property type="entry name" value="fn3"/>
    <property type="match status" value="1"/>
</dbReference>
<dbReference type="OrthoDB" id="5968456at2759"/>
<comment type="subcellular location">
    <subcellularLocation>
        <location evidence="1">Membrane</location>
        <topology evidence="1">Single-pass type I membrane protein</topology>
    </subcellularLocation>
</comment>
<feature type="domain" description="Fibronectin type-III" evidence="8">
    <location>
        <begin position="104"/>
        <end position="199"/>
    </location>
</feature>
<organism evidence="9 10">
    <name type="scientific">Alectura lathami</name>
    <name type="common">Australian brush turkey</name>
    <dbReference type="NCBI Taxonomy" id="81907"/>
    <lineage>
        <taxon>Eukaryota</taxon>
        <taxon>Metazoa</taxon>
        <taxon>Chordata</taxon>
        <taxon>Craniata</taxon>
        <taxon>Vertebrata</taxon>
        <taxon>Euteleostomi</taxon>
        <taxon>Archelosauria</taxon>
        <taxon>Archosauria</taxon>
        <taxon>Dinosauria</taxon>
        <taxon>Saurischia</taxon>
        <taxon>Theropoda</taxon>
        <taxon>Coelurosauria</taxon>
        <taxon>Aves</taxon>
        <taxon>Neognathae</taxon>
        <taxon>Galloanserae</taxon>
        <taxon>Galliformes</taxon>
        <taxon>Megapodiidae</taxon>
        <taxon>Alectura</taxon>
    </lineage>
</organism>
<dbReference type="EMBL" id="VXAV01000581">
    <property type="protein sequence ID" value="NXL83489.1"/>
    <property type="molecule type" value="Genomic_DNA"/>
</dbReference>
<dbReference type="CDD" id="cd00063">
    <property type="entry name" value="FN3"/>
    <property type="match status" value="1"/>
</dbReference>
<sequence>ICFHLADWDNELTCYRELSESLTCTWLPVPSAPNNINYTLFLKWERIAKLFRRNTSSPSITIERKDLYMERSASIWVAENYAHASCVKGKNISVKPSKAGKCLTPSNINAQQITNQLIIKWDLPATPTQYELRYREALTETTKWMRVPIESTAVNITVSNLNATSSYIVQLRCVTQDGLHCVCIWSREILVPHKLTNKPRISYNATTEISPGRRSVLLKWEV</sequence>
<keyword evidence="4" id="KW-1133">Transmembrane helix</keyword>
<keyword evidence="5" id="KW-0472">Membrane</keyword>
<reference evidence="9 10" key="1">
    <citation type="submission" date="2019-09" db="EMBL/GenBank/DDBJ databases">
        <title>Bird 10,000 Genomes (B10K) Project - Family phase.</title>
        <authorList>
            <person name="Zhang G."/>
        </authorList>
    </citation>
    <scope>NUCLEOTIDE SEQUENCE [LARGE SCALE GENOMIC DNA]</scope>
    <source>
        <strain evidence="9">B10K-DU-001-39</strain>
        <tissue evidence="9">Muscle</tissue>
    </source>
</reference>
<feature type="non-terminal residue" evidence="9">
    <location>
        <position position="1"/>
    </location>
</feature>
<dbReference type="PROSITE" id="PS50853">
    <property type="entry name" value="FN3"/>
    <property type="match status" value="1"/>
</dbReference>
<evidence type="ECO:0000313" key="9">
    <source>
        <dbReference type="EMBL" id="NXL83489.1"/>
    </source>
</evidence>
<dbReference type="GO" id="GO:0009897">
    <property type="term" value="C:external side of plasma membrane"/>
    <property type="evidence" value="ECO:0007669"/>
    <property type="project" value="TreeGrafter"/>
</dbReference>
<keyword evidence="10" id="KW-1185">Reference proteome</keyword>
<evidence type="ECO:0000313" key="10">
    <source>
        <dbReference type="Proteomes" id="UP000562322"/>
    </source>
</evidence>
<protein>
    <submittedName>
        <fullName evidence="9">IL6RB protein</fullName>
    </submittedName>
</protein>
<proteinExistence type="predicted"/>
<dbReference type="Pfam" id="PF09240">
    <property type="entry name" value="IL6Ra-bind"/>
    <property type="match status" value="1"/>
</dbReference>
<evidence type="ECO:0000256" key="7">
    <source>
        <dbReference type="ARBA" id="ARBA00023180"/>
    </source>
</evidence>
<comment type="caution">
    <text evidence="9">The sequence shown here is derived from an EMBL/GenBank/DDBJ whole genome shotgun (WGS) entry which is preliminary data.</text>
</comment>
<evidence type="ECO:0000256" key="5">
    <source>
        <dbReference type="ARBA" id="ARBA00023136"/>
    </source>
</evidence>
<dbReference type="InterPro" id="IPR015321">
    <property type="entry name" value="TypeI_recpt_CBD"/>
</dbReference>
<keyword evidence="7" id="KW-0325">Glycoprotein</keyword>
<feature type="non-terminal residue" evidence="9">
    <location>
        <position position="222"/>
    </location>
</feature>
<keyword evidence="3" id="KW-0732">Signal</keyword>
<evidence type="ECO:0000256" key="4">
    <source>
        <dbReference type="ARBA" id="ARBA00022989"/>
    </source>
</evidence>
<dbReference type="InterPro" id="IPR036116">
    <property type="entry name" value="FN3_sf"/>
</dbReference>
<evidence type="ECO:0000256" key="3">
    <source>
        <dbReference type="ARBA" id="ARBA00022729"/>
    </source>
</evidence>
<dbReference type="AlphaFoldDB" id="A0A7L0VX12"/>
<name>A0A7L0VX12_ALELA</name>
<keyword evidence="6" id="KW-0675">Receptor</keyword>
<dbReference type="Proteomes" id="UP000562322">
    <property type="component" value="Unassembled WGS sequence"/>
</dbReference>
<gene>
    <name evidence="9" type="primary">Il6st_0</name>
    <name evidence="9" type="ORF">ALELAT_R15200</name>
</gene>
<evidence type="ECO:0000259" key="8">
    <source>
        <dbReference type="PROSITE" id="PS50853"/>
    </source>
</evidence>
<dbReference type="InterPro" id="IPR013783">
    <property type="entry name" value="Ig-like_fold"/>
</dbReference>
<accession>A0A7L0VX12</accession>
<evidence type="ECO:0000256" key="1">
    <source>
        <dbReference type="ARBA" id="ARBA00004479"/>
    </source>
</evidence>
<evidence type="ECO:0000256" key="2">
    <source>
        <dbReference type="ARBA" id="ARBA00022692"/>
    </source>
</evidence>
<dbReference type="PANTHER" id="PTHR23037">
    <property type="entry name" value="CYTOKINE RECEPTOR"/>
    <property type="match status" value="1"/>
</dbReference>
<keyword evidence="2" id="KW-0812">Transmembrane</keyword>